<feature type="region of interest" description="Disordered" evidence="1">
    <location>
        <begin position="677"/>
        <end position="778"/>
    </location>
</feature>
<evidence type="ECO:0000313" key="3">
    <source>
        <dbReference type="EMBL" id="CAH0996902.1"/>
    </source>
</evidence>
<feature type="transmembrane region" description="Helical" evidence="2">
    <location>
        <begin position="23"/>
        <end position="42"/>
    </location>
</feature>
<feature type="transmembrane region" description="Helical" evidence="2">
    <location>
        <begin position="54"/>
        <end position="76"/>
    </location>
</feature>
<feature type="transmembrane region" description="Helical" evidence="2">
    <location>
        <begin position="157"/>
        <end position="176"/>
    </location>
</feature>
<feature type="region of interest" description="Disordered" evidence="1">
    <location>
        <begin position="1043"/>
        <end position="1078"/>
    </location>
</feature>
<keyword evidence="2" id="KW-0812">Transmembrane</keyword>
<evidence type="ECO:0000256" key="1">
    <source>
        <dbReference type="SAM" id="MobiDB-lite"/>
    </source>
</evidence>
<feature type="compositionally biased region" description="Basic and acidic residues" evidence="1">
    <location>
        <begin position="677"/>
        <end position="688"/>
    </location>
</feature>
<keyword evidence="2" id="KW-1133">Transmembrane helix</keyword>
<keyword evidence="2" id="KW-0472">Membrane</keyword>
<dbReference type="Proteomes" id="UP000837932">
    <property type="component" value="Unassembled WGS sequence"/>
</dbReference>
<dbReference type="PANTHER" id="PTHR45615:SF80">
    <property type="entry name" value="GRIP DOMAIN-CONTAINING PROTEIN"/>
    <property type="match status" value="1"/>
</dbReference>
<feature type="compositionally biased region" description="Basic and acidic residues" evidence="1">
    <location>
        <begin position="945"/>
        <end position="958"/>
    </location>
</feature>
<comment type="caution">
    <text evidence="3">The sequence shown here is derived from an EMBL/GenBank/DDBJ whole genome shotgun (WGS) entry which is preliminary data.</text>
</comment>
<sequence>MSISVKSIFSKIDDYKRKYYKNLLIKGSLFTLALIFSSFLLVNTVEYFGRFNSTIRALLFFAFLALVIYSIIYWIIKPLLYLFHFNEPLTYEKAAQEIGKFFPEVGDRLLNTLQLAQLSDTDNSLLQASISQKTNELRFVKFADAIKINENKKYLKYTIPPLILILLIAAISPKFFKSSTERIVYFQKDFAEEAPFKFKITNSELKAVKNEDFNLSLTLIGNAVPEAVYLVANDRKFKMNSVDNKHYTFVFSKVQNPVDFHFLASGFKSNEFELELISRPNLLSFDVSLNYPSYLNKSNESFDNVGNLVVPEGTTVEWNFRATNTDSLYLLFENEPKHLSKDGFGDNFSYVRRLKNSSSYKIQLNNEFSSNRENIDFYINVIPDKYPQIQLEQIRDTTLFNYIVLGGNINDDYGLALFKLFYRPVRESSLNQTPVFTSIDVAFNKSQISQSFYYQFPLIDLKLNPGEKVEYFLQLWDNDGVNGSKSTKTPILTFSLPSVKNYEAEVEKATEKTENMLEKLNEKSKKLKNDLNNLENKLKSKKDLDFQEKKQLEELLKKRDELVSEMKALQEQFEKMQEKTNRFQQQSPELQQKMEQLKKLMDEVMNDETNKMYEELKKMMEKGLDEKTVEQLEKLKNQERNIDKDIDRTLKLFKQLQLQQKVEKAADELEKLAEKQEKLADETQKNGKEQNTQQKDAKNDDLKKEQEKLSKEFDDKKEQLKDIEKLSKELKKEIDQQKEEQEEISNDQENSEQQLEENQNDSAAKNQKKAAKKMKQMAQKMKESMKSQEMKEMDEDMDALRAILENLVKLSFDQEKIMKDFRSMNVSDPRFVKLSQEQLKLQDDAKMIEDSLYSLAKRVLQIQSFVTKEVTSMRNSMDESVKFIKERKLNVASAKQQFSMTAINNLALMLSDTFSQMQQMMANAMPGQGGKGKKGKGASPMSIGEKQDDLNKSMEKLSKSGKSGRGLSEEAAKLAQEQSQLRKRIKQMQDELKGTEIGKKLGNELKELEKKMDENETDLVNKRINPDLIKRSRDVQTRLLEAEKAVQQQEEDPTRQSKAAQQFNRSSPPSMDKFLQEKQKQVELIRTVPPNYTPFYKKQTDNYFRKIK</sequence>
<feature type="compositionally biased region" description="Basic and acidic residues" evidence="1">
    <location>
        <begin position="695"/>
        <end position="739"/>
    </location>
</feature>
<proteinExistence type="predicted"/>
<feature type="compositionally biased region" description="Basic residues" evidence="1">
    <location>
        <begin position="766"/>
        <end position="775"/>
    </location>
</feature>
<evidence type="ECO:0000313" key="4">
    <source>
        <dbReference type="Proteomes" id="UP000837932"/>
    </source>
</evidence>
<accession>A0ABM9ASF2</accession>
<evidence type="ECO:0008006" key="5">
    <source>
        <dbReference type="Google" id="ProtNLM"/>
    </source>
</evidence>
<dbReference type="PANTHER" id="PTHR45615">
    <property type="entry name" value="MYOSIN HEAVY CHAIN, NON-MUSCLE"/>
    <property type="match status" value="1"/>
</dbReference>
<feature type="compositionally biased region" description="Polar residues" evidence="1">
    <location>
        <begin position="1056"/>
        <end position="1069"/>
    </location>
</feature>
<protein>
    <recommendedName>
        <fullName evidence="5">ATPase</fullName>
    </recommendedName>
</protein>
<organism evidence="3 4">
    <name type="scientific">Emticicia aquatica</name>
    <dbReference type="NCBI Taxonomy" id="1681835"/>
    <lineage>
        <taxon>Bacteria</taxon>
        <taxon>Pseudomonadati</taxon>
        <taxon>Bacteroidota</taxon>
        <taxon>Cytophagia</taxon>
        <taxon>Cytophagales</taxon>
        <taxon>Leadbetterellaceae</taxon>
        <taxon>Emticicia</taxon>
    </lineage>
</organism>
<feature type="region of interest" description="Disordered" evidence="1">
    <location>
        <begin position="924"/>
        <end position="980"/>
    </location>
</feature>
<reference evidence="3" key="1">
    <citation type="submission" date="2021-12" db="EMBL/GenBank/DDBJ databases">
        <authorList>
            <person name="Rodrigo-Torres L."/>
            <person name="Arahal R. D."/>
            <person name="Lucena T."/>
        </authorList>
    </citation>
    <scope>NUCLEOTIDE SEQUENCE</scope>
    <source>
        <strain evidence="3">CECT 8858</strain>
    </source>
</reference>
<keyword evidence="4" id="KW-1185">Reference proteome</keyword>
<dbReference type="InterPro" id="IPR018159">
    <property type="entry name" value="Spectrin/alpha-actinin"/>
</dbReference>
<evidence type="ECO:0000256" key="2">
    <source>
        <dbReference type="SAM" id="Phobius"/>
    </source>
</evidence>
<name>A0ABM9ASF2_9BACT</name>
<gene>
    <name evidence="3" type="ORF">EMA8858_03037</name>
</gene>
<dbReference type="CDD" id="cd00176">
    <property type="entry name" value="SPEC"/>
    <property type="match status" value="1"/>
</dbReference>
<dbReference type="RefSeq" id="WP_238807450.1">
    <property type="nucleotide sequence ID" value="NZ_CAKLPY010000002.1"/>
</dbReference>
<dbReference type="EMBL" id="CAKLPY010000002">
    <property type="protein sequence ID" value="CAH0996902.1"/>
    <property type="molecule type" value="Genomic_DNA"/>
</dbReference>
<feature type="compositionally biased region" description="Acidic residues" evidence="1">
    <location>
        <begin position="740"/>
        <end position="759"/>
    </location>
</feature>